<sequence>MQPHRFQTIGQYHKFRGLAGPAHPLISVLRIEAIKKLNDEEPKHLIQDFYMVALKNNVNAVMQYGQQKYDFDEGALIFLAPSQLYAIQAGGNLTHKGWLLLIHPDFFWNTSLARTIKNYAYFHYDINEALHLSEKEEKTVVGILQNIDEECQSNIDKFSKAVIISHLETLLNYADRFYHRQFITREKQNHEILARLERMLSDYFNNSSGLADNGIISVTNIAGLLNVSPNYLSNLLQVLTGKSTQQHIHDKLIEKAKERLAISELSINEIAYELGFEYSQSFSKLFKSKTGQTPTDFRNSFTKD</sequence>
<dbReference type="GO" id="GO:0043565">
    <property type="term" value="F:sequence-specific DNA binding"/>
    <property type="evidence" value="ECO:0007669"/>
    <property type="project" value="InterPro"/>
</dbReference>
<evidence type="ECO:0000259" key="4">
    <source>
        <dbReference type="PROSITE" id="PS01124"/>
    </source>
</evidence>
<keyword evidence="1" id="KW-0805">Transcription regulation</keyword>
<dbReference type="RefSeq" id="WP_179242132.1">
    <property type="nucleotide sequence ID" value="NZ_CP058595.1"/>
</dbReference>
<evidence type="ECO:0000313" key="6">
    <source>
        <dbReference type="Proteomes" id="UP000509302"/>
    </source>
</evidence>
<dbReference type="PANTHER" id="PTHR43280:SF32">
    <property type="entry name" value="TRANSCRIPTIONAL REGULATORY PROTEIN"/>
    <property type="match status" value="1"/>
</dbReference>
<dbReference type="KEGG" id="cagg:HYG79_10960"/>
<dbReference type="AlphaFoldDB" id="A0A7H9ARI8"/>
<dbReference type="Proteomes" id="UP000509302">
    <property type="component" value="Chromosome"/>
</dbReference>
<dbReference type="InterPro" id="IPR009057">
    <property type="entry name" value="Homeodomain-like_sf"/>
</dbReference>
<dbReference type="SMART" id="SM00342">
    <property type="entry name" value="HTH_ARAC"/>
    <property type="match status" value="1"/>
</dbReference>
<evidence type="ECO:0000256" key="1">
    <source>
        <dbReference type="ARBA" id="ARBA00023015"/>
    </source>
</evidence>
<dbReference type="PANTHER" id="PTHR43280">
    <property type="entry name" value="ARAC-FAMILY TRANSCRIPTIONAL REGULATOR"/>
    <property type="match status" value="1"/>
</dbReference>
<accession>A0A7H9ARI8</accession>
<dbReference type="GO" id="GO:0003700">
    <property type="term" value="F:DNA-binding transcription factor activity"/>
    <property type="evidence" value="ECO:0007669"/>
    <property type="project" value="InterPro"/>
</dbReference>
<dbReference type="Gene3D" id="1.10.10.60">
    <property type="entry name" value="Homeodomain-like"/>
    <property type="match status" value="1"/>
</dbReference>
<dbReference type="PROSITE" id="PS01124">
    <property type="entry name" value="HTH_ARAC_FAMILY_2"/>
    <property type="match status" value="1"/>
</dbReference>
<name>A0A7H9ARI8_9FLAO</name>
<proteinExistence type="predicted"/>
<protein>
    <submittedName>
        <fullName evidence="5">Helix-turn-helix transcriptional regulator</fullName>
    </submittedName>
</protein>
<evidence type="ECO:0000313" key="5">
    <source>
        <dbReference type="EMBL" id="QLG45845.1"/>
    </source>
</evidence>
<dbReference type="InterPro" id="IPR018060">
    <property type="entry name" value="HTH_AraC"/>
</dbReference>
<keyword evidence="3" id="KW-0804">Transcription</keyword>
<dbReference type="EMBL" id="CP058595">
    <property type="protein sequence ID" value="QLG45845.1"/>
    <property type="molecule type" value="Genomic_DNA"/>
</dbReference>
<evidence type="ECO:0000256" key="3">
    <source>
        <dbReference type="ARBA" id="ARBA00023163"/>
    </source>
</evidence>
<dbReference type="PRINTS" id="PR00032">
    <property type="entry name" value="HTHARAC"/>
</dbReference>
<evidence type="ECO:0000256" key="2">
    <source>
        <dbReference type="ARBA" id="ARBA00023125"/>
    </source>
</evidence>
<organism evidence="5 6">
    <name type="scientific">Costertonia aggregata</name>
    <dbReference type="NCBI Taxonomy" id="343403"/>
    <lineage>
        <taxon>Bacteria</taxon>
        <taxon>Pseudomonadati</taxon>
        <taxon>Bacteroidota</taxon>
        <taxon>Flavobacteriia</taxon>
        <taxon>Flavobacteriales</taxon>
        <taxon>Flavobacteriaceae</taxon>
        <taxon>Costertonia</taxon>
    </lineage>
</organism>
<feature type="domain" description="HTH araC/xylS-type" evidence="4">
    <location>
        <begin position="194"/>
        <end position="300"/>
    </location>
</feature>
<keyword evidence="2" id="KW-0238">DNA-binding</keyword>
<dbReference type="Pfam" id="PF12833">
    <property type="entry name" value="HTH_18"/>
    <property type="match status" value="1"/>
</dbReference>
<dbReference type="InterPro" id="IPR020449">
    <property type="entry name" value="Tscrpt_reg_AraC-type_HTH"/>
</dbReference>
<keyword evidence="6" id="KW-1185">Reference proteome</keyword>
<dbReference type="SUPFAM" id="SSF46689">
    <property type="entry name" value="Homeodomain-like"/>
    <property type="match status" value="1"/>
</dbReference>
<gene>
    <name evidence="5" type="ORF">HYG79_10960</name>
</gene>
<reference evidence="5 6" key="1">
    <citation type="journal article" date="2006" name="Int. J. Syst. Evol. Microbiol.">
        <title>Costertonia aggregata gen. nov., sp. nov., a mesophilic marine bacterium of the family Flavobacteriaceae, isolated from a mature biofilm.</title>
        <authorList>
            <person name="Kwon K.K."/>
            <person name="Lee Y.K."/>
            <person name="Lee H.K."/>
        </authorList>
    </citation>
    <scope>NUCLEOTIDE SEQUENCE [LARGE SCALE GENOMIC DNA]</scope>
    <source>
        <strain evidence="5 6">KCCM 42265</strain>
    </source>
</reference>